<dbReference type="SUPFAM" id="SSF52540">
    <property type="entry name" value="P-loop containing nucleoside triphosphate hydrolases"/>
    <property type="match status" value="1"/>
</dbReference>
<proteinExistence type="predicted"/>
<gene>
    <name evidence="4" type="ORF">ACH4F9_35285</name>
</gene>
<feature type="region of interest" description="Disordered" evidence="1">
    <location>
        <begin position="234"/>
        <end position="255"/>
    </location>
</feature>
<dbReference type="Proteomes" id="UP001610818">
    <property type="component" value="Unassembled WGS sequence"/>
</dbReference>
<dbReference type="InterPro" id="IPR002182">
    <property type="entry name" value="NB-ARC"/>
</dbReference>
<evidence type="ECO:0000313" key="5">
    <source>
        <dbReference type="Proteomes" id="UP001610818"/>
    </source>
</evidence>
<dbReference type="InterPro" id="IPR058852">
    <property type="entry name" value="HTH_77"/>
</dbReference>
<dbReference type="Gene3D" id="1.25.40.10">
    <property type="entry name" value="Tetratricopeptide repeat domain"/>
    <property type="match status" value="1"/>
</dbReference>
<protein>
    <submittedName>
        <fullName evidence="4">ATP-binding protein</fullName>
    </submittedName>
</protein>
<dbReference type="EMBL" id="JBIRGQ010000007">
    <property type="protein sequence ID" value="MFH8550282.1"/>
    <property type="molecule type" value="Genomic_DNA"/>
</dbReference>
<dbReference type="PANTHER" id="PTHR47691">
    <property type="entry name" value="REGULATOR-RELATED"/>
    <property type="match status" value="1"/>
</dbReference>
<dbReference type="InterPro" id="IPR027417">
    <property type="entry name" value="P-loop_NTPase"/>
</dbReference>
<dbReference type="GO" id="GO:0005524">
    <property type="term" value="F:ATP binding"/>
    <property type="evidence" value="ECO:0007669"/>
    <property type="project" value="UniProtKB-KW"/>
</dbReference>
<keyword evidence="4" id="KW-0067">ATP-binding</keyword>
<dbReference type="Pfam" id="PF25872">
    <property type="entry name" value="HTH_77"/>
    <property type="match status" value="1"/>
</dbReference>
<feature type="domain" description="NB-ARC" evidence="2">
    <location>
        <begin position="36"/>
        <end position="149"/>
    </location>
</feature>
<dbReference type="Gene3D" id="3.40.50.300">
    <property type="entry name" value="P-loop containing nucleotide triphosphate hydrolases"/>
    <property type="match status" value="1"/>
</dbReference>
<evidence type="ECO:0000313" key="4">
    <source>
        <dbReference type="EMBL" id="MFH8550282.1"/>
    </source>
</evidence>
<keyword evidence="4" id="KW-0547">Nucleotide-binding</keyword>
<sequence>MRKSGQGRRADNLPPEPTSFIGREAELRAVVAAVTDTRLVTLTGVGGVGKTRLAQRAGAELRDGFPDGVWLVGLAQLSEPALMALALYEALCLADQSTRSAIEVVADWLADKKLLLILDCCEHLAADCADFVRTLLDRAPGVHVLATSRRPLSPECERVIVVPPLPVLVHGSRPSDAALLFMARTGVTEADGSAVAEICAHLEGIPLAIELAAARLPEMDLDALRQRLHDRYETLAPPSAPPSPGARHGEADPRHQTLRTTIGWSHELCTPQERLAWARLSVFADGFEQEAAELVCAGGPLGSGQIGALLSALVDKSLLLSVQTRRGPRYSMLDTVREYGEEWLRGLGEERRFSERHRDYYRWLARTGGRKWAGPDQVYWYERCTAEHANLRAALECCLADPDPRDGLEMTGSLWFFWLCCGFQREGRHYMDRALAKTPDAGPGPERFWALWACGMVTLVQGDFEAGARLTDACTSLTHHVDDPAAADAALYLEGALLALTGRPALAVDLVARTAGSADCGGGSPAIRLCVLSVLAFAHLHLGDFDRATASSDTLRAECERYGEQWMRSFAFYMLAGAALGNGDAASAVRHARSALPIKWRLHDVFGAALCIDALASAVDDPEQSGRLLGISDVLWGSVGAAQMGNSQLMAARRASERRARDAIGDLAYEAAFHKGLGAGIDEGVAYALATPEGGTPS</sequence>
<reference evidence="4 5" key="1">
    <citation type="submission" date="2024-10" db="EMBL/GenBank/DDBJ databases">
        <title>The Natural Products Discovery Center: Release of the First 8490 Sequenced Strains for Exploring Actinobacteria Biosynthetic Diversity.</title>
        <authorList>
            <person name="Kalkreuter E."/>
            <person name="Kautsar S.A."/>
            <person name="Yang D."/>
            <person name="Bader C.D."/>
            <person name="Teijaro C.N."/>
            <person name="Fluegel L."/>
            <person name="Davis C.M."/>
            <person name="Simpson J.R."/>
            <person name="Lauterbach L."/>
            <person name="Steele A.D."/>
            <person name="Gui C."/>
            <person name="Meng S."/>
            <person name="Li G."/>
            <person name="Viehrig K."/>
            <person name="Ye F."/>
            <person name="Su P."/>
            <person name="Kiefer A.F."/>
            <person name="Nichols A."/>
            <person name="Cepeda A.J."/>
            <person name="Yan W."/>
            <person name="Fan B."/>
            <person name="Jiang Y."/>
            <person name="Adhikari A."/>
            <person name="Zheng C.-J."/>
            <person name="Schuster L."/>
            <person name="Cowan T.M."/>
            <person name="Smanski M.J."/>
            <person name="Chevrette M.G."/>
            <person name="De Carvalho L.P.S."/>
            <person name="Shen B."/>
        </authorList>
    </citation>
    <scope>NUCLEOTIDE SEQUENCE [LARGE SCALE GENOMIC DNA]</scope>
    <source>
        <strain evidence="4 5">NPDC017990</strain>
    </source>
</reference>
<feature type="domain" description="Winged helix-turn-helix" evidence="3">
    <location>
        <begin position="278"/>
        <end position="344"/>
    </location>
</feature>
<evidence type="ECO:0000256" key="1">
    <source>
        <dbReference type="SAM" id="MobiDB-lite"/>
    </source>
</evidence>
<dbReference type="InterPro" id="IPR011990">
    <property type="entry name" value="TPR-like_helical_dom_sf"/>
</dbReference>
<organism evidence="4 5">
    <name type="scientific">Streptomyces longisporoflavus</name>
    <dbReference type="NCBI Taxonomy" id="28044"/>
    <lineage>
        <taxon>Bacteria</taxon>
        <taxon>Bacillati</taxon>
        <taxon>Actinomycetota</taxon>
        <taxon>Actinomycetes</taxon>
        <taxon>Kitasatosporales</taxon>
        <taxon>Streptomycetaceae</taxon>
        <taxon>Streptomyces</taxon>
    </lineage>
</organism>
<name>A0ABW7QZ76_9ACTN</name>
<dbReference type="SUPFAM" id="SSF48452">
    <property type="entry name" value="TPR-like"/>
    <property type="match status" value="1"/>
</dbReference>
<dbReference type="PRINTS" id="PR00364">
    <property type="entry name" value="DISEASERSIST"/>
</dbReference>
<dbReference type="PANTHER" id="PTHR47691:SF3">
    <property type="entry name" value="HTH-TYPE TRANSCRIPTIONAL REGULATOR RV0890C-RELATED"/>
    <property type="match status" value="1"/>
</dbReference>
<dbReference type="RefSeq" id="WP_397716651.1">
    <property type="nucleotide sequence ID" value="NZ_JBIRGN010000007.1"/>
</dbReference>
<accession>A0ABW7QZ76</accession>
<evidence type="ECO:0000259" key="3">
    <source>
        <dbReference type="Pfam" id="PF25872"/>
    </source>
</evidence>
<dbReference type="Pfam" id="PF00931">
    <property type="entry name" value="NB-ARC"/>
    <property type="match status" value="1"/>
</dbReference>
<keyword evidence="5" id="KW-1185">Reference proteome</keyword>
<comment type="caution">
    <text evidence="4">The sequence shown here is derived from an EMBL/GenBank/DDBJ whole genome shotgun (WGS) entry which is preliminary data.</text>
</comment>
<evidence type="ECO:0000259" key="2">
    <source>
        <dbReference type="Pfam" id="PF00931"/>
    </source>
</evidence>